<name>A0A8J3HWY5_9CHLR</name>
<proteinExistence type="predicted"/>
<evidence type="ECO:0000259" key="1">
    <source>
        <dbReference type="PROSITE" id="PS51186"/>
    </source>
</evidence>
<sequence>MQNMIDRLSHPALIEAMETNTEEFVSLWGRALGATFYHEAGASWFITGGPFLRLNMGVQARLTPDTPAEKIDDMLSKIEAHNVPTSWPVGPSLQHPPIESRVKARGWSIFDTSGMARDLQDLDEHIAMPAGVTLERIDTTEALQLGVQTIAAGMPWSDAGRDYILDVVLKRGFIAHPSVRYYLARLNGQPVATSILYLASGVAGLYCVATVPSARGRGIGRAISHLPLLDARNMGYRVAILQATEKGERVYRRLGFEEICRIHFWQR</sequence>
<dbReference type="AlphaFoldDB" id="A0A8J3HWY5"/>
<comment type="caution">
    <text evidence="2">The sequence shown here is derived from an EMBL/GenBank/DDBJ whole genome shotgun (WGS) entry which is preliminary data.</text>
</comment>
<dbReference type="PROSITE" id="PS51186">
    <property type="entry name" value="GNAT"/>
    <property type="match status" value="1"/>
</dbReference>
<evidence type="ECO:0000313" key="3">
    <source>
        <dbReference type="Proteomes" id="UP000612362"/>
    </source>
</evidence>
<organism evidence="2 3">
    <name type="scientific">Ktedonospora formicarum</name>
    <dbReference type="NCBI Taxonomy" id="2778364"/>
    <lineage>
        <taxon>Bacteria</taxon>
        <taxon>Bacillati</taxon>
        <taxon>Chloroflexota</taxon>
        <taxon>Ktedonobacteria</taxon>
        <taxon>Ktedonobacterales</taxon>
        <taxon>Ktedonobacteraceae</taxon>
        <taxon>Ktedonospora</taxon>
    </lineage>
</organism>
<protein>
    <recommendedName>
        <fullName evidence="1">N-acetyltransferase domain-containing protein</fullName>
    </recommendedName>
</protein>
<dbReference type="Proteomes" id="UP000612362">
    <property type="component" value="Unassembled WGS sequence"/>
</dbReference>
<dbReference type="SUPFAM" id="SSF55729">
    <property type="entry name" value="Acyl-CoA N-acyltransferases (Nat)"/>
    <property type="match status" value="1"/>
</dbReference>
<gene>
    <name evidence="2" type="ORF">KSX_02860</name>
</gene>
<keyword evidence="3" id="KW-1185">Reference proteome</keyword>
<accession>A0A8J3HWY5</accession>
<dbReference type="Pfam" id="PF13508">
    <property type="entry name" value="Acetyltransf_7"/>
    <property type="match status" value="1"/>
</dbReference>
<evidence type="ECO:0000313" key="2">
    <source>
        <dbReference type="EMBL" id="GHO42123.1"/>
    </source>
</evidence>
<dbReference type="EMBL" id="BNJF01000001">
    <property type="protein sequence ID" value="GHO42123.1"/>
    <property type="molecule type" value="Genomic_DNA"/>
</dbReference>
<dbReference type="InterPro" id="IPR000182">
    <property type="entry name" value="GNAT_dom"/>
</dbReference>
<dbReference type="Gene3D" id="3.40.630.30">
    <property type="match status" value="1"/>
</dbReference>
<feature type="domain" description="N-acetyltransferase" evidence="1">
    <location>
        <begin position="132"/>
        <end position="267"/>
    </location>
</feature>
<dbReference type="InterPro" id="IPR016181">
    <property type="entry name" value="Acyl_CoA_acyltransferase"/>
</dbReference>
<dbReference type="CDD" id="cd04301">
    <property type="entry name" value="NAT_SF"/>
    <property type="match status" value="1"/>
</dbReference>
<dbReference type="GO" id="GO:0016747">
    <property type="term" value="F:acyltransferase activity, transferring groups other than amino-acyl groups"/>
    <property type="evidence" value="ECO:0007669"/>
    <property type="project" value="InterPro"/>
</dbReference>
<reference evidence="2" key="1">
    <citation type="submission" date="2020-10" db="EMBL/GenBank/DDBJ databases">
        <title>Taxonomic study of unclassified bacteria belonging to the class Ktedonobacteria.</title>
        <authorList>
            <person name="Yabe S."/>
            <person name="Wang C.M."/>
            <person name="Zheng Y."/>
            <person name="Sakai Y."/>
            <person name="Cavaletti L."/>
            <person name="Monciardini P."/>
            <person name="Donadio S."/>
        </authorList>
    </citation>
    <scope>NUCLEOTIDE SEQUENCE</scope>
    <source>
        <strain evidence="2">SOSP1-1</strain>
    </source>
</reference>